<sequence>MAFFLIGAVLLLLGLLFANSFAAADPARLAFWVRMAGGVLLLTVAAIFAFSGRLAFALPIGALALSVLGWRSVAGFGRTRSRPSPGKRSTVRSAMLEMELDHDSGDLSGRVIAGAFDGRDLDALTRDETLALWQESAGDGESRALLEAYLDRRHPGWRVDFEADGAARHDGTPGTGPMSEQEAYQVLGLPPGAGEAEIRAAHRRLMLRMHPDQGGSTFLAAKINEAKDRLLRNHGSSRTRN</sequence>
<dbReference type="Gene3D" id="1.10.287.110">
    <property type="entry name" value="DnaJ domain"/>
    <property type="match status" value="1"/>
</dbReference>
<dbReference type="AlphaFoldDB" id="A0A2T5VCL0"/>
<reference evidence="8 9" key="1">
    <citation type="submission" date="2018-04" db="EMBL/GenBank/DDBJ databases">
        <title>Genomic Encyclopedia of Archaeal and Bacterial Type Strains, Phase II (KMG-II): from individual species to whole genera.</title>
        <authorList>
            <person name="Goeker M."/>
        </authorList>
    </citation>
    <scope>NUCLEOTIDE SEQUENCE [LARGE SCALE GENOMIC DNA]</scope>
    <source>
        <strain evidence="8 9">DSM 23382</strain>
    </source>
</reference>
<dbReference type="FunFam" id="1.10.287.110:FF:000001">
    <property type="entry name" value="Import inner membrane translocase subunit tim14"/>
    <property type="match status" value="1"/>
</dbReference>
<evidence type="ECO:0000313" key="8">
    <source>
        <dbReference type="EMBL" id="PTW61488.1"/>
    </source>
</evidence>
<evidence type="ECO:0000256" key="2">
    <source>
        <dbReference type="ARBA" id="ARBA00022692"/>
    </source>
</evidence>
<dbReference type="CDD" id="cd06257">
    <property type="entry name" value="DnaJ"/>
    <property type="match status" value="1"/>
</dbReference>
<dbReference type="PROSITE" id="PS50076">
    <property type="entry name" value="DNAJ_2"/>
    <property type="match status" value="1"/>
</dbReference>
<dbReference type="RefSeq" id="WP_107989644.1">
    <property type="nucleotide sequence ID" value="NZ_QAYG01000002.1"/>
</dbReference>
<keyword evidence="3 6" id="KW-1133">Transmembrane helix</keyword>
<comment type="subcellular location">
    <subcellularLocation>
        <location evidence="1">Membrane</location>
        <topology evidence="1">Single-pass membrane protein</topology>
    </subcellularLocation>
</comment>
<accession>A0A2T5VCL0</accession>
<name>A0A2T5VCL0_9HYPH</name>
<feature type="domain" description="J" evidence="7">
    <location>
        <begin position="182"/>
        <end position="241"/>
    </location>
</feature>
<keyword evidence="9" id="KW-1185">Reference proteome</keyword>
<dbReference type="Pfam" id="PF00226">
    <property type="entry name" value="DnaJ"/>
    <property type="match status" value="1"/>
</dbReference>
<evidence type="ECO:0000256" key="3">
    <source>
        <dbReference type="ARBA" id="ARBA00022989"/>
    </source>
</evidence>
<evidence type="ECO:0000256" key="4">
    <source>
        <dbReference type="ARBA" id="ARBA00023136"/>
    </source>
</evidence>
<evidence type="ECO:0000256" key="5">
    <source>
        <dbReference type="ARBA" id="ARBA00038105"/>
    </source>
</evidence>
<protein>
    <submittedName>
        <fullName evidence="8">DnaJ-like protein</fullName>
    </submittedName>
</protein>
<evidence type="ECO:0000259" key="7">
    <source>
        <dbReference type="PROSITE" id="PS50076"/>
    </source>
</evidence>
<dbReference type="GO" id="GO:0016020">
    <property type="term" value="C:membrane"/>
    <property type="evidence" value="ECO:0007669"/>
    <property type="project" value="UniProtKB-SubCell"/>
</dbReference>
<dbReference type="EMBL" id="QAYG01000002">
    <property type="protein sequence ID" value="PTW61488.1"/>
    <property type="molecule type" value="Genomic_DNA"/>
</dbReference>
<dbReference type="PANTHER" id="PTHR12763:SF28">
    <property type="entry name" value="GEO10507P1-RELATED"/>
    <property type="match status" value="1"/>
</dbReference>
<dbReference type="InterPro" id="IPR036869">
    <property type="entry name" value="J_dom_sf"/>
</dbReference>
<dbReference type="Proteomes" id="UP000244081">
    <property type="component" value="Unassembled WGS sequence"/>
</dbReference>
<keyword evidence="4 6" id="KW-0472">Membrane</keyword>
<feature type="transmembrane region" description="Helical" evidence="6">
    <location>
        <begin position="32"/>
        <end position="50"/>
    </location>
</feature>
<proteinExistence type="inferred from homology"/>
<comment type="caution">
    <text evidence="8">The sequence shown here is derived from an EMBL/GenBank/DDBJ whole genome shotgun (WGS) entry which is preliminary data.</text>
</comment>
<dbReference type="OrthoDB" id="9811070at2"/>
<dbReference type="InterPro" id="IPR001623">
    <property type="entry name" value="DnaJ_domain"/>
</dbReference>
<dbReference type="SUPFAM" id="SSF46565">
    <property type="entry name" value="Chaperone J-domain"/>
    <property type="match status" value="1"/>
</dbReference>
<gene>
    <name evidence="8" type="ORF">C8N35_102198</name>
</gene>
<keyword evidence="2 6" id="KW-0812">Transmembrane</keyword>
<comment type="similarity">
    <text evidence="5">Belongs to the TIM14 family.</text>
</comment>
<evidence type="ECO:0000256" key="1">
    <source>
        <dbReference type="ARBA" id="ARBA00004167"/>
    </source>
</evidence>
<dbReference type="PANTHER" id="PTHR12763">
    <property type="match status" value="1"/>
</dbReference>
<organism evidence="8 9">
    <name type="scientific">Breoghania corrubedonensis</name>
    <dbReference type="NCBI Taxonomy" id="665038"/>
    <lineage>
        <taxon>Bacteria</taxon>
        <taxon>Pseudomonadati</taxon>
        <taxon>Pseudomonadota</taxon>
        <taxon>Alphaproteobacteria</taxon>
        <taxon>Hyphomicrobiales</taxon>
        <taxon>Stappiaceae</taxon>
        <taxon>Breoghania</taxon>
    </lineage>
</organism>
<dbReference type="SMART" id="SM00271">
    <property type="entry name" value="DnaJ"/>
    <property type="match status" value="1"/>
</dbReference>
<evidence type="ECO:0000313" key="9">
    <source>
        <dbReference type="Proteomes" id="UP000244081"/>
    </source>
</evidence>
<evidence type="ECO:0000256" key="6">
    <source>
        <dbReference type="SAM" id="Phobius"/>
    </source>
</evidence>